<name>A0A1M4ZRI9_9THEO</name>
<keyword evidence="1" id="KW-0472">Membrane</keyword>
<proteinExistence type="predicted"/>
<dbReference type="Proteomes" id="UP000184088">
    <property type="component" value="Unassembled WGS sequence"/>
</dbReference>
<dbReference type="RefSeq" id="WP_159432377.1">
    <property type="nucleotide sequence ID" value="NZ_FQVH01000014.1"/>
</dbReference>
<gene>
    <name evidence="2" type="ORF">SAMN02746089_01486</name>
</gene>
<keyword evidence="1" id="KW-0812">Transmembrane</keyword>
<dbReference type="AlphaFoldDB" id="A0A1M4ZRI9"/>
<evidence type="ECO:0000256" key="1">
    <source>
        <dbReference type="SAM" id="Phobius"/>
    </source>
</evidence>
<evidence type="ECO:0000313" key="3">
    <source>
        <dbReference type="Proteomes" id="UP000184088"/>
    </source>
</evidence>
<dbReference type="EMBL" id="FQVH01000014">
    <property type="protein sequence ID" value="SHF20673.1"/>
    <property type="molecule type" value="Genomic_DNA"/>
</dbReference>
<feature type="transmembrane region" description="Helical" evidence="1">
    <location>
        <begin position="9"/>
        <end position="26"/>
    </location>
</feature>
<evidence type="ECO:0000313" key="2">
    <source>
        <dbReference type="EMBL" id="SHF20673.1"/>
    </source>
</evidence>
<organism evidence="2 3">
    <name type="scientific">Caldanaerobius fijiensis DSM 17918</name>
    <dbReference type="NCBI Taxonomy" id="1121256"/>
    <lineage>
        <taxon>Bacteria</taxon>
        <taxon>Bacillati</taxon>
        <taxon>Bacillota</taxon>
        <taxon>Clostridia</taxon>
        <taxon>Thermoanaerobacterales</taxon>
        <taxon>Thermoanaerobacteraceae</taxon>
        <taxon>Caldanaerobius</taxon>
    </lineage>
</organism>
<reference evidence="2 3" key="1">
    <citation type="submission" date="2016-11" db="EMBL/GenBank/DDBJ databases">
        <authorList>
            <person name="Jaros S."/>
            <person name="Januszkiewicz K."/>
            <person name="Wedrychowicz H."/>
        </authorList>
    </citation>
    <scope>NUCLEOTIDE SEQUENCE [LARGE SCALE GENOMIC DNA]</scope>
    <source>
        <strain evidence="2 3">DSM 17918</strain>
    </source>
</reference>
<protein>
    <submittedName>
        <fullName evidence="2">Uncharacterized protein</fullName>
    </submittedName>
</protein>
<keyword evidence="3" id="KW-1185">Reference proteome</keyword>
<sequence>MKLGKKNPNKWIGAAVIFIGVLIILLNVPSWLWFLMMGIVILGVGLELYQR</sequence>
<keyword evidence="1" id="KW-1133">Transmembrane helix</keyword>
<accession>A0A1M4ZRI9</accession>
<dbReference type="STRING" id="1121256.SAMN02746089_01486"/>